<protein>
    <recommendedName>
        <fullName evidence="11">Cytochrome P450</fullName>
    </recommendedName>
</protein>
<evidence type="ECO:0000256" key="5">
    <source>
        <dbReference type="ARBA" id="ARBA00022989"/>
    </source>
</evidence>
<name>A0ABR3QYW0_9PLEO</name>
<evidence type="ECO:0000256" key="7">
    <source>
        <dbReference type="ARBA" id="ARBA00023004"/>
    </source>
</evidence>
<evidence type="ECO:0000256" key="1">
    <source>
        <dbReference type="ARBA" id="ARBA00004370"/>
    </source>
</evidence>
<evidence type="ECO:0000256" key="2">
    <source>
        <dbReference type="ARBA" id="ARBA00022617"/>
    </source>
</evidence>
<evidence type="ECO:0000313" key="9">
    <source>
        <dbReference type="EMBL" id="KAL1597341.1"/>
    </source>
</evidence>
<proteinExistence type="predicted"/>
<evidence type="ECO:0000256" key="6">
    <source>
        <dbReference type="ARBA" id="ARBA00023002"/>
    </source>
</evidence>
<reference evidence="9 10" key="1">
    <citation type="submission" date="2024-02" db="EMBL/GenBank/DDBJ databases">
        <title>De novo assembly and annotation of 12 fungi associated with fruit tree decline syndrome in Ontario, Canada.</title>
        <authorList>
            <person name="Sulman M."/>
            <person name="Ellouze W."/>
            <person name="Ilyukhin E."/>
        </authorList>
    </citation>
    <scope>NUCLEOTIDE SEQUENCE [LARGE SCALE GENOMIC DNA]</scope>
    <source>
        <strain evidence="9 10">M42-189</strain>
    </source>
</reference>
<dbReference type="EMBL" id="JAKJXO020000013">
    <property type="protein sequence ID" value="KAL1597341.1"/>
    <property type="molecule type" value="Genomic_DNA"/>
</dbReference>
<comment type="subcellular location">
    <subcellularLocation>
        <location evidence="1">Membrane</location>
    </subcellularLocation>
</comment>
<dbReference type="PANTHER" id="PTHR24282">
    <property type="entry name" value="CYTOCHROME P450 FAMILY MEMBER"/>
    <property type="match status" value="1"/>
</dbReference>
<organism evidence="9 10">
    <name type="scientific">Paraconiothyrium brasiliense</name>
    <dbReference type="NCBI Taxonomy" id="300254"/>
    <lineage>
        <taxon>Eukaryota</taxon>
        <taxon>Fungi</taxon>
        <taxon>Dikarya</taxon>
        <taxon>Ascomycota</taxon>
        <taxon>Pezizomycotina</taxon>
        <taxon>Dothideomycetes</taxon>
        <taxon>Pleosporomycetidae</taxon>
        <taxon>Pleosporales</taxon>
        <taxon>Massarineae</taxon>
        <taxon>Didymosphaeriaceae</taxon>
        <taxon>Paraconiothyrium</taxon>
    </lineage>
</organism>
<evidence type="ECO:0000256" key="4">
    <source>
        <dbReference type="ARBA" id="ARBA00022723"/>
    </source>
</evidence>
<dbReference type="PANTHER" id="PTHR24282:SF211">
    <property type="entry name" value="CYTOCHROME P450-RELATED"/>
    <property type="match status" value="1"/>
</dbReference>
<keyword evidence="6" id="KW-0560">Oxidoreductase</keyword>
<dbReference type="InterPro" id="IPR050665">
    <property type="entry name" value="Cytochrome_P450_Monooxygen"/>
</dbReference>
<keyword evidence="4" id="KW-0479">Metal-binding</keyword>
<comment type="caution">
    <text evidence="9">The sequence shown here is derived from an EMBL/GenBank/DDBJ whole genome shotgun (WGS) entry which is preliminary data.</text>
</comment>
<keyword evidence="8" id="KW-0472">Membrane</keyword>
<keyword evidence="3" id="KW-0812">Transmembrane</keyword>
<keyword evidence="10" id="KW-1185">Reference proteome</keyword>
<sequence>MLSVFLAFLLPFILFFIATVWSLFSNYLIARQVGLPIVIVPISPENPVWMLLARYIIPILQYVPFGNGHFSRFCHIGWEFDEKARAHIELGDAFMFGTPGKNWIYLCDADAVHDIIKRERQGEFARPVELLAMLDVFGPNISTMNGSDWQRQRKCTAASFNEQSNLLVWKESLRQGQQLLHYWKDNSHVDGPATMAKDTRTLTLDILVHVAFGKSFDFYGAREKKITSGPLSYRDALALILENAILILALGPQTLKKLAFVPQLGRLSNAAEQFRQYMLHMFEEQAQNVQEEKAQGNLIKSLVRASKDDKMITQDEVIGNIFVFNFAGHDNTAHSFAFSFMLLAAYPDVQEWMAEEIRYVVGNPDVLTADYNMFPKLVRTLAVFVSHVRR</sequence>
<evidence type="ECO:0000256" key="3">
    <source>
        <dbReference type="ARBA" id="ARBA00022692"/>
    </source>
</evidence>
<dbReference type="SUPFAM" id="SSF48264">
    <property type="entry name" value="Cytochrome P450"/>
    <property type="match status" value="1"/>
</dbReference>
<gene>
    <name evidence="9" type="ORF">SLS60_008925</name>
</gene>
<dbReference type="Gene3D" id="1.10.630.10">
    <property type="entry name" value="Cytochrome P450"/>
    <property type="match status" value="1"/>
</dbReference>
<accession>A0ABR3QYW0</accession>
<evidence type="ECO:0008006" key="11">
    <source>
        <dbReference type="Google" id="ProtNLM"/>
    </source>
</evidence>
<dbReference type="InterPro" id="IPR036396">
    <property type="entry name" value="Cyt_P450_sf"/>
</dbReference>
<keyword evidence="5" id="KW-1133">Transmembrane helix</keyword>
<keyword evidence="7" id="KW-0408">Iron</keyword>
<dbReference type="InterPro" id="IPR001128">
    <property type="entry name" value="Cyt_P450"/>
</dbReference>
<evidence type="ECO:0000313" key="10">
    <source>
        <dbReference type="Proteomes" id="UP001521785"/>
    </source>
</evidence>
<dbReference type="Pfam" id="PF00067">
    <property type="entry name" value="p450"/>
    <property type="match status" value="1"/>
</dbReference>
<dbReference type="Proteomes" id="UP001521785">
    <property type="component" value="Unassembled WGS sequence"/>
</dbReference>
<keyword evidence="2" id="KW-0349">Heme</keyword>
<evidence type="ECO:0000256" key="8">
    <source>
        <dbReference type="ARBA" id="ARBA00023136"/>
    </source>
</evidence>